<keyword evidence="3" id="KW-0812">Transmembrane</keyword>
<evidence type="ECO:0000313" key="4">
    <source>
        <dbReference type="EMBL" id="PFX28385.1"/>
    </source>
</evidence>
<dbReference type="GO" id="GO:0005886">
    <property type="term" value="C:plasma membrane"/>
    <property type="evidence" value="ECO:0007669"/>
    <property type="project" value="TreeGrafter"/>
</dbReference>
<feature type="transmembrane region" description="Helical" evidence="3">
    <location>
        <begin position="598"/>
        <end position="622"/>
    </location>
</feature>
<keyword evidence="3" id="KW-0472">Membrane</keyword>
<keyword evidence="5" id="KW-1185">Reference proteome</keyword>
<dbReference type="Pfam" id="PF07690">
    <property type="entry name" value="MFS_1"/>
    <property type="match status" value="1"/>
</dbReference>
<dbReference type="PANTHER" id="PTHR11328">
    <property type="entry name" value="MAJOR FACILITATOR SUPERFAMILY DOMAIN-CONTAINING PROTEIN"/>
    <property type="match status" value="1"/>
</dbReference>
<feature type="transmembrane region" description="Helical" evidence="3">
    <location>
        <begin position="186"/>
        <end position="206"/>
    </location>
</feature>
<feature type="region of interest" description="Disordered" evidence="2">
    <location>
        <begin position="302"/>
        <end position="323"/>
    </location>
</feature>
<feature type="transmembrane region" description="Helical" evidence="3">
    <location>
        <begin position="78"/>
        <end position="95"/>
    </location>
</feature>
<evidence type="ECO:0000256" key="1">
    <source>
        <dbReference type="ARBA" id="ARBA00008335"/>
    </source>
</evidence>
<dbReference type="AlphaFoldDB" id="A0A2B4SIW5"/>
<dbReference type="InterPro" id="IPR011701">
    <property type="entry name" value="MFS"/>
</dbReference>
<protein>
    <submittedName>
        <fullName evidence="4">Major facilitator superfamily domain-containing protein 12</fullName>
    </submittedName>
</protein>
<dbReference type="InterPro" id="IPR039672">
    <property type="entry name" value="MFS_2"/>
</dbReference>
<dbReference type="PANTHER" id="PTHR11328:SF28">
    <property type="entry name" value="MAJOR FACILITATOR SUPERFAMILY DOMAIN-CONTAINING PROTEIN 12"/>
    <property type="match status" value="1"/>
</dbReference>
<feature type="transmembrane region" description="Helical" evidence="3">
    <location>
        <begin position="537"/>
        <end position="556"/>
    </location>
</feature>
<dbReference type="STRING" id="50429.A0A2B4SIW5"/>
<dbReference type="Pfam" id="PF13347">
    <property type="entry name" value="MFS_2"/>
    <property type="match status" value="1"/>
</dbReference>
<comment type="caution">
    <text evidence="4">The sequence shown here is derived from an EMBL/GenBank/DDBJ whole genome shotgun (WGS) entry which is preliminary data.</text>
</comment>
<feature type="region of interest" description="Disordered" evidence="2">
    <location>
        <begin position="397"/>
        <end position="427"/>
    </location>
</feature>
<comment type="similarity">
    <text evidence="1">Belongs to the major facilitator superfamily.</text>
</comment>
<dbReference type="Gene3D" id="1.20.1250.20">
    <property type="entry name" value="MFS general substrate transporter like domains"/>
    <property type="match status" value="2"/>
</dbReference>
<organism evidence="4 5">
    <name type="scientific">Stylophora pistillata</name>
    <name type="common">Smooth cauliflower coral</name>
    <dbReference type="NCBI Taxonomy" id="50429"/>
    <lineage>
        <taxon>Eukaryota</taxon>
        <taxon>Metazoa</taxon>
        <taxon>Cnidaria</taxon>
        <taxon>Anthozoa</taxon>
        <taxon>Hexacorallia</taxon>
        <taxon>Scleractinia</taxon>
        <taxon>Astrocoeniina</taxon>
        <taxon>Pocilloporidae</taxon>
        <taxon>Stylophora</taxon>
    </lineage>
</organism>
<feature type="transmembrane region" description="Helical" evidence="3">
    <location>
        <begin position="562"/>
        <end position="586"/>
    </location>
</feature>
<proteinExistence type="inferred from homology"/>
<gene>
    <name evidence="4" type="primary">MFSD12</name>
    <name evidence="4" type="ORF">AWC38_SpisGene6888</name>
</gene>
<feature type="compositionally biased region" description="Polar residues" evidence="2">
    <location>
        <begin position="302"/>
        <end position="314"/>
    </location>
</feature>
<evidence type="ECO:0000256" key="2">
    <source>
        <dbReference type="SAM" id="MobiDB-lite"/>
    </source>
</evidence>
<reference evidence="5" key="1">
    <citation type="journal article" date="2017" name="bioRxiv">
        <title>Comparative analysis of the genomes of Stylophora pistillata and Acropora digitifera provides evidence for extensive differences between species of corals.</title>
        <authorList>
            <person name="Voolstra C.R."/>
            <person name="Li Y."/>
            <person name="Liew Y.J."/>
            <person name="Baumgarten S."/>
            <person name="Zoccola D."/>
            <person name="Flot J.-F."/>
            <person name="Tambutte S."/>
            <person name="Allemand D."/>
            <person name="Aranda M."/>
        </authorList>
    </citation>
    <scope>NUCLEOTIDE SEQUENCE [LARGE SCALE GENOMIC DNA]</scope>
</reference>
<feature type="transmembrane region" description="Helical" evidence="3">
    <location>
        <begin position="115"/>
        <end position="139"/>
    </location>
</feature>
<accession>A0A2B4SIW5</accession>
<evidence type="ECO:0000313" key="5">
    <source>
        <dbReference type="Proteomes" id="UP000225706"/>
    </source>
</evidence>
<dbReference type="Proteomes" id="UP000225706">
    <property type="component" value="Unassembled WGS sequence"/>
</dbReference>
<keyword evidence="3" id="KW-1133">Transmembrane helix</keyword>
<dbReference type="GO" id="GO:0015293">
    <property type="term" value="F:symporter activity"/>
    <property type="evidence" value="ECO:0007669"/>
    <property type="project" value="InterPro"/>
</dbReference>
<dbReference type="InterPro" id="IPR036259">
    <property type="entry name" value="MFS_trans_sf"/>
</dbReference>
<evidence type="ECO:0000256" key="3">
    <source>
        <dbReference type="SAM" id="Phobius"/>
    </source>
</evidence>
<dbReference type="OrthoDB" id="5962854at2759"/>
<feature type="transmembrane region" description="Helical" evidence="3">
    <location>
        <begin position="222"/>
        <end position="242"/>
    </location>
</feature>
<feature type="transmembrane region" description="Helical" evidence="3">
    <location>
        <begin position="145"/>
        <end position="174"/>
    </location>
</feature>
<name>A0A2B4SIW5_STYPI</name>
<feature type="transmembrane region" description="Helical" evidence="3">
    <location>
        <begin position="642"/>
        <end position="661"/>
    </location>
</feature>
<sequence>MASEASSDGRSRLLVFAGVNMAVEKKRRRGLSSLQLFFCGVGHVINDNTRRMLHSFRMIFLMRVVGISATNAGLISSYNYFVGGIIFAPVAGFLCDKIKIPVLSRRHGKRKSWHLIGSLAAAISIPLFFSKCFVCGSGTNDWVVLLYYFIVATIISFSINFVDISHLSVIPVLAKNQSDAAKLTSLRTAFTYLTGVVCYLVAWLILGQDSRDQLSKESSMDFMLIALTLTGVGLVCSGIFHVGTKEPPHNSPEERKLSNSITDYVRKTSFMPTPGILQSVLYFEGYQQRKKNIRDRFVHSLRSSQNDKLTNQQSGEEKTSPARKTSFFDHFLEAILEGNKTDEPDESTTTEKEVLDSPLNMAVTPMAVTSGEDLTFVKTLPTERKKSLMMSIFDRLMTKQEDSEEEIDSKKNNNKPIDDNEGSDANETQLGQHSLDVSQDDGKVLLSVASDVVPNPPPKPKTVIAWFKDPHLYKVAIIYSCSKSLQSVLFSYLPLLLTDELKLENEAIANIPLIALVSASLSTEISRRLSRKAGNKWTFTVAVLTVIGSCVWFAHITQSTRVLTYPAVILLGFGSSAMFVNALGFATELIGDNKASSGLVFSVIGTFANLMSGTLYIVIQALFPKGSASADCQECGNYVRHVFSFVPSSLAALSLLLMIIFQVHQMVCGIEGGKAIDVFAKIVLNIDIRAAQEESNFSEAKETDTSIQLDHPLIYDQYDLCEVALKDSLKLLRLPMLQHMGEDLGLNIPSKPIRKKAPYLALLKEIVSKCTRQKSS</sequence>
<dbReference type="SUPFAM" id="SSF103473">
    <property type="entry name" value="MFS general substrate transporter"/>
    <property type="match status" value="1"/>
</dbReference>
<dbReference type="GO" id="GO:0008643">
    <property type="term" value="P:carbohydrate transport"/>
    <property type="evidence" value="ECO:0007669"/>
    <property type="project" value="InterPro"/>
</dbReference>
<dbReference type="EMBL" id="LSMT01000084">
    <property type="protein sequence ID" value="PFX28385.1"/>
    <property type="molecule type" value="Genomic_DNA"/>
</dbReference>